<comment type="catalytic activity">
    <reaction evidence="10 11">
        <text>(1S,2R)-1-C-(indol-3-yl)glycerol 3-phosphate + L-serine = D-glyceraldehyde 3-phosphate + L-tryptophan + H2O</text>
        <dbReference type="Rhea" id="RHEA:10532"/>
        <dbReference type="ChEBI" id="CHEBI:15377"/>
        <dbReference type="ChEBI" id="CHEBI:33384"/>
        <dbReference type="ChEBI" id="CHEBI:57912"/>
        <dbReference type="ChEBI" id="CHEBI:58866"/>
        <dbReference type="ChEBI" id="CHEBI:59776"/>
        <dbReference type="EC" id="4.2.1.20"/>
    </reaction>
</comment>
<comment type="similarity">
    <text evidence="3 11">Belongs to the TrpB family.</text>
</comment>
<dbReference type="RefSeq" id="WP_167228761.1">
    <property type="nucleotide sequence ID" value="NZ_VUYU01000019.1"/>
</dbReference>
<keyword evidence="8 11" id="KW-0057">Aromatic amino acid biosynthesis</keyword>
<evidence type="ECO:0000256" key="7">
    <source>
        <dbReference type="ARBA" id="ARBA00022898"/>
    </source>
</evidence>
<keyword evidence="7 11" id="KW-0663">Pyridoxal phosphate</keyword>
<keyword evidence="9 11" id="KW-0456">Lyase</keyword>
<dbReference type="InterPro" id="IPR036052">
    <property type="entry name" value="TrpB-like_PALP_sf"/>
</dbReference>
<dbReference type="PROSITE" id="PS00168">
    <property type="entry name" value="TRP_SYNTHASE_BETA"/>
    <property type="match status" value="1"/>
</dbReference>
<evidence type="ECO:0000259" key="12">
    <source>
        <dbReference type="Pfam" id="PF00291"/>
    </source>
</evidence>
<evidence type="ECO:0000256" key="10">
    <source>
        <dbReference type="ARBA" id="ARBA00049047"/>
    </source>
</evidence>
<keyword evidence="5 11" id="KW-0028">Amino-acid biosynthesis</keyword>
<dbReference type="PIRSF" id="PIRSF001413">
    <property type="entry name" value="Trp_syn_beta"/>
    <property type="match status" value="1"/>
</dbReference>
<evidence type="ECO:0000313" key="14">
    <source>
        <dbReference type="Proteomes" id="UP000785613"/>
    </source>
</evidence>
<evidence type="ECO:0000256" key="2">
    <source>
        <dbReference type="ARBA" id="ARBA00004733"/>
    </source>
</evidence>
<sequence length="415" mass="45214">MKDAPARAAAAPIFQTTDYQLPDARGHFGPYGGSFVAETLTHALAELKEAYAKYSHDPEFLDEFRYELKHFVGRPSPIYHAKRWSEQQGGAQIFFKREDLNHTGAHKINNVIGQALLAKRMGKPRIIAETGAGQHGVATATICARFGLECVVYMGSEDVKRQAQNVYRMKLLGATVVPVESGSKTLKDALNEAMRDWVTNIENTFYIIGTVAGPHPYPMMVRDFQSVIGEECLVQMPELTGRQPDYVLACIGGGSNAMGIFYPYIDDKNVKLIGVEAAGEGLDSGKHSASLTAGIPGVLHGNRTYLLQDENGQIIETHSVSAGLDYPGVGPEHAWLKDLGRAQYVSVTDDEALQAFHDCCHIEGIIPALESSHALAYAAKLAATLPKDQLILVNLSGRGDKDMHTVAERMGLDFS</sequence>
<evidence type="ECO:0000256" key="8">
    <source>
        <dbReference type="ARBA" id="ARBA00023141"/>
    </source>
</evidence>
<proteinExistence type="inferred from homology"/>
<dbReference type="GO" id="GO:0004834">
    <property type="term" value="F:tryptophan synthase activity"/>
    <property type="evidence" value="ECO:0007669"/>
    <property type="project" value="UniProtKB-EC"/>
</dbReference>
<evidence type="ECO:0000256" key="3">
    <source>
        <dbReference type="ARBA" id="ARBA00009982"/>
    </source>
</evidence>
<evidence type="ECO:0000256" key="6">
    <source>
        <dbReference type="ARBA" id="ARBA00022822"/>
    </source>
</evidence>
<evidence type="ECO:0000256" key="9">
    <source>
        <dbReference type="ARBA" id="ARBA00023239"/>
    </source>
</evidence>
<gene>
    <name evidence="11 13" type="primary">trpB</name>
    <name evidence="13" type="ORF">F0185_23980</name>
</gene>
<keyword evidence="6 11" id="KW-0822">Tryptophan biosynthesis</keyword>
<dbReference type="Proteomes" id="UP000785613">
    <property type="component" value="Unassembled WGS sequence"/>
</dbReference>
<dbReference type="PANTHER" id="PTHR48077:SF3">
    <property type="entry name" value="TRYPTOPHAN SYNTHASE"/>
    <property type="match status" value="1"/>
</dbReference>
<comment type="function">
    <text evidence="11">The beta subunit is responsible for the synthesis of L-tryptophan from indole and L-serine.</text>
</comment>
<feature type="modified residue" description="N6-(pyridoxal phosphate)lysine" evidence="11">
    <location>
        <position position="107"/>
    </location>
</feature>
<evidence type="ECO:0000256" key="1">
    <source>
        <dbReference type="ARBA" id="ARBA00001933"/>
    </source>
</evidence>
<dbReference type="InterPro" id="IPR023026">
    <property type="entry name" value="Trp_synth_beta/beta-like"/>
</dbReference>
<organism evidence="13 14">
    <name type="scientific">Massilia rubra</name>
    <dbReference type="NCBI Taxonomy" id="2607910"/>
    <lineage>
        <taxon>Bacteria</taxon>
        <taxon>Pseudomonadati</taxon>
        <taxon>Pseudomonadota</taxon>
        <taxon>Betaproteobacteria</taxon>
        <taxon>Burkholderiales</taxon>
        <taxon>Oxalobacteraceae</taxon>
        <taxon>Telluria group</taxon>
        <taxon>Massilia</taxon>
    </lineage>
</organism>
<dbReference type="PANTHER" id="PTHR48077">
    <property type="entry name" value="TRYPTOPHAN SYNTHASE-RELATED"/>
    <property type="match status" value="1"/>
</dbReference>
<evidence type="ECO:0000256" key="11">
    <source>
        <dbReference type="HAMAP-Rule" id="MF_00133"/>
    </source>
</evidence>
<dbReference type="EMBL" id="VUYU01000019">
    <property type="protein sequence ID" value="NHZ36629.1"/>
    <property type="molecule type" value="Genomic_DNA"/>
</dbReference>
<feature type="domain" description="Tryptophan synthase beta chain-like PALP" evidence="12">
    <location>
        <begin position="73"/>
        <end position="397"/>
    </location>
</feature>
<reference evidence="13 14" key="1">
    <citation type="submission" date="2019-09" db="EMBL/GenBank/DDBJ databases">
        <title>Taxonomy of Antarctic Massilia spp.: description of Massilia rubra sp. nov., Massilia aquatica sp. nov., Massilia mucilaginosa sp. nov., Massilia frigida sp. nov. isolated from streams, lakes and regoliths.</title>
        <authorList>
            <person name="Holochova P."/>
            <person name="Sedlacek I."/>
            <person name="Kralova S."/>
            <person name="Maslanova I."/>
            <person name="Busse H.-J."/>
            <person name="Stankova E."/>
            <person name="Vrbovska V."/>
            <person name="Kovarovic V."/>
            <person name="Bartak M."/>
            <person name="Svec P."/>
            <person name="Pantucek R."/>
        </authorList>
    </citation>
    <scope>NUCLEOTIDE SEQUENCE [LARGE SCALE GENOMIC DNA]</scope>
    <source>
        <strain evidence="13 14">CCM 8692</strain>
    </source>
</reference>
<dbReference type="NCBIfam" id="TIGR00263">
    <property type="entry name" value="trpB"/>
    <property type="match status" value="1"/>
</dbReference>
<accession>A0ABX0LPH4</accession>
<dbReference type="Gene3D" id="3.40.50.1100">
    <property type="match status" value="2"/>
</dbReference>
<dbReference type="InterPro" id="IPR001926">
    <property type="entry name" value="TrpB-like_PALP"/>
</dbReference>
<dbReference type="HAMAP" id="MF_00133">
    <property type="entry name" value="Trp_synth_beta"/>
    <property type="match status" value="1"/>
</dbReference>
<comment type="pathway">
    <text evidence="2 11">Amino-acid biosynthesis; L-tryptophan biosynthesis; L-tryptophan from chorismate: step 5/5.</text>
</comment>
<protein>
    <recommendedName>
        <fullName evidence="11">Tryptophan synthase beta chain</fullName>
        <ecNumber evidence="11">4.2.1.20</ecNumber>
    </recommendedName>
</protein>
<dbReference type="InterPro" id="IPR006653">
    <property type="entry name" value="Trp_synth_b_CS"/>
</dbReference>
<comment type="caution">
    <text evidence="13">The sequence shown here is derived from an EMBL/GenBank/DDBJ whole genome shotgun (WGS) entry which is preliminary data.</text>
</comment>
<keyword evidence="14" id="KW-1185">Reference proteome</keyword>
<evidence type="ECO:0000256" key="4">
    <source>
        <dbReference type="ARBA" id="ARBA00011270"/>
    </source>
</evidence>
<dbReference type="Pfam" id="PF00291">
    <property type="entry name" value="PALP"/>
    <property type="match status" value="1"/>
</dbReference>
<dbReference type="CDD" id="cd06446">
    <property type="entry name" value="Trp-synth_B"/>
    <property type="match status" value="1"/>
</dbReference>
<comment type="cofactor">
    <cofactor evidence="1 11">
        <name>pyridoxal 5'-phosphate</name>
        <dbReference type="ChEBI" id="CHEBI:597326"/>
    </cofactor>
</comment>
<dbReference type="SUPFAM" id="SSF53686">
    <property type="entry name" value="Tryptophan synthase beta subunit-like PLP-dependent enzymes"/>
    <property type="match status" value="1"/>
</dbReference>
<comment type="subunit">
    <text evidence="4 11">Tetramer of two alpha and two beta chains.</text>
</comment>
<name>A0ABX0LPH4_9BURK</name>
<evidence type="ECO:0000313" key="13">
    <source>
        <dbReference type="EMBL" id="NHZ36629.1"/>
    </source>
</evidence>
<evidence type="ECO:0000256" key="5">
    <source>
        <dbReference type="ARBA" id="ARBA00022605"/>
    </source>
</evidence>
<dbReference type="InterPro" id="IPR006654">
    <property type="entry name" value="Trp_synth_beta"/>
</dbReference>
<dbReference type="EC" id="4.2.1.20" evidence="11"/>